<dbReference type="InterPro" id="IPR000383">
    <property type="entry name" value="Xaa-Pro-like_dom"/>
</dbReference>
<dbReference type="InParanoid" id="A0A1H9NXF2"/>
<dbReference type="Gene3D" id="3.40.50.1820">
    <property type="entry name" value="alpha/beta hydrolase"/>
    <property type="match status" value="1"/>
</dbReference>
<dbReference type="AlphaFoldDB" id="A0A1H9NXF2"/>
<name>A0A1H9NXF2_9BACT</name>
<dbReference type="OrthoDB" id="9809549at2"/>
<proteinExistence type="predicted"/>
<dbReference type="EMBL" id="FOFB01000040">
    <property type="protein sequence ID" value="SER40620.1"/>
    <property type="molecule type" value="Genomic_DNA"/>
</dbReference>
<keyword evidence="2" id="KW-0732">Signal</keyword>
<dbReference type="PANTHER" id="PTHR43265:SF1">
    <property type="entry name" value="ESTERASE ESTD"/>
    <property type="match status" value="1"/>
</dbReference>
<evidence type="ECO:0000313" key="5">
    <source>
        <dbReference type="Proteomes" id="UP000199021"/>
    </source>
</evidence>
<protein>
    <recommendedName>
        <fullName evidence="3">Xaa-Pro dipeptidyl-peptidase-like domain-containing protein</fullName>
    </recommendedName>
</protein>
<dbReference type="RefSeq" id="WP_090173320.1">
    <property type="nucleotide sequence ID" value="NZ_FOFB01000040.1"/>
</dbReference>
<reference evidence="5" key="1">
    <citation type="submission" date="2016-10" db="EMBL/GenBank/DDBJ databases">
        <authorList>
            <person name="Varghese N."/>
            <person name="Submissions S."/>
        </authorList>
    </citation>
    <scope>NUCLEOTIDE SEQUENCE [LARGE SCALE GENOMIC DNA]</scope>
    <source>
        <strain evidence="5">DSM 24740</strain>
    </source>
</reference>
<dbReference type="Proteomes" id="UP000199021">
    <property type="component" value="Unassembled WGS sequence"/>
</dbReference>
<feature type="signal peptide" evidence="2">
    <location>
        <begin position="1"/>
        <end position="18"/>
    </location>
</feature>
<organism evidence="4 5">
    <name type="scientific">Neolewinella agarilytica</name>
    <dbReference type="NCBI Taxonomy" id="478744"/>
    <lineage>
        <taxon>Bacteria</taxon>
        <taxon>Pseudomonadati</taxon>
        <taxon>Bacteroidota</taxon>
        <taxon>Saprospiria</taxon>
        <taxon>Saprospirales</taxon>
        <taxon>Lewinellaceae</taxon>
        <taxon>Neolewinella</taxon>
    </lineage>
</organism>
<dbReference type="GO" id="GO:0052689">
    <property type="term" value="F:carboxylic ester hydrolase activity"/>
    <property type="evidence" value="ECO:0007669"/>
    <property type="project" value="TreeGrafter"/>
</dbReference>
<dbReference type="InterPro" id="IPR002471">
    <property type="entry name" value="Pept_S9_AS"/>
</dbReference>
<evidence type="ECO:0000313" key="4">
    <source>
        <dbReference type="EMBL" id="SER40620.1"/>
    </source>
</evidence>
<evidence type="ECO:0000256" key="2">
    <source>
        <dbReference type="SAM" id="SignalP"/>
    </source>
</evidence>
<dbReference type="PROSITE" id="PS00708">
    <property type="entry name" value="PRO_ENDOPEP_SER"/>
    <property type="match status" value="1"/>
</dbReference>
<keyword evidence="5" id="KW-1185">Reference proteome</keyword>
<dbReference type="GO" id="GO:0006508">
    <property type="term" value="P:proteolysis"/>
    <property type="evidence" value="ECO:0007669"/>
    <property type="project" value="InterPro"/>
</dbReference>
<dbReference type="Pfam" id="PF02129">
    <property type="entry name" value="Peptidase_S15"/>
    <property type="match status" value="1"/>
</dbReference>
<dbReference type="InterPro" id="IPR053145">
    <property type="entry name" value="AB_hydrolase_Est10"/>
</dbReference>
<feature type="domain" description="Xaa-Pro dipeptidyl-peptidase-like" evidence="3">
    <location>
        <begin position="150"/>
        <end position="407"/>
    </location>
</feature>
<sequence>MRYLLFSILFSLSLTATAQVEGDWFAILDAMGTKLPMKLELKNADGNWQGAMLDPTVAGRRMEMNAITFDGQKLHFEVEVLGITFDGVQNGKQVKGVFNQANVDFPLTFTRHRPDGFPISEGPITIQQRQQEPTSFPYQREAVSFSGGADGVTLAGELTMPQKGKPKAMIVLVSGSGPQDRNAYLGSQINHSPFLVLSDFLTRRGYAVLRYDERGVAESTGDFASATTDDLSKDAWAAVRYLRTRKELKNVSVGVAGHSEGGMIAPVVAAADGELDFLLLLAAPAVSIDSLMLEQRRQVALSMGMPEMVIKRDEPALRAAYAWIKDNTQLNQEEYVEGLYGVFEEQLDNLPEALRKSIVDPRAFNAQYVKPLSSPWMRYFIAFNPQEYLRELKVPLLAINGMKDTQVPALMNLNAISEAMAFSGNPDATVVPLMELNHLFQPADTGAPTEYGTIETTFDESALEVIGSWLDERFK</sequence>
<keyword evidence="1" id="KW-0378">Hydrolase</keyword>
<evidence type="ECO:0000259" key="3">
    <source>
        <dbReference type="Pfam" id="PF02129"/>
    </source>
</evidence>
<evidence type="ECO:0000256" key="1">
    <source>
        <dbReference type="ARBA" id="ARBA00022801"/>
    </source>
</evidence>
<dbReference type="InterPro" id="IPR029058">
    <property type="entry name" value="AB_hydrolase_fold"/>
</dbReference>
<gene>
    <name evidence="4" type="ORF">SAMN05444359_14040</name>
</gene>
<dbReference type="GO" id="GO:0004252">
    <property type="term" value="F:serine-type endopeptidase activity"/>
    <property type="evidence" value="ECO:0007669"/>
    <property type="project" value="InterPro"/>
</dbReference>
<accession>A0A1H9NXF2</accession>
<dbReference type="SUPFAM" id="SSF53474">
    <property type="entry name" value="alpha/beta-Hydrolases"/>
    <property type="match status" value="1"/>
</dbReference>
<feature type="chain" id="PRO_5011657735" description="Xaa-Pro dipeptidyl-peptidase-like domain-containing protein" evidence="2">
    <location>
        <begin position="19"/>
        <end position="475"/>
    </location>
</feature>
<dbReference type="STRING" id="478744.SAMN05444359_14040"/>
<dbReference type="PANTHER" id="PTHR43265">
    <property type="entry name" value="ESTERASE ESTD"/>
    <property type="match status" value="1"/>
</dbReference>